<feature type="compositionally biased region" description="Polar residues" evidence="1">
    <location>
        <begin position="63"/>
        <end position="76"/>
    </location>
</feature>
<evidence type="ECO:0000256" key="1">
    <source>
        <dbReference type="SAM" id="MobiDB-lite"/>
    </source>
</evidence>
<comment type="caution">
    <text evidence="2">The sequence shown here is derived from an EMBL/GenBank/DDBJ whole genome shotgun (WGS) entry which is preliminary data.</text>
</comment>
<evidence type="ECO:0000313" key="2">
    <source>
        <dbReference type="EMBL" id="MPC48295.1"/>
    </source>
</evidence>
<dbReference type="AlphaFoldDB" id="A0A5B7FSC8"/>
<name>A0A5B7FSC8_PORTR</name>
<protein>
    <submittedName>
        <fullName evidence="2">Uncharacterized protein</fullName>
    </submittedName>
</protein>
<feature type="region of interest" description="Disordered" evidence="1">
    <location>
        <begin position="1"/>
        <end position="47"/>
    </location>
</feature>
<gene>
    <name evidence="2" type="ORF">E2C01_042064</name>
</gene>
<accession>A0A5B7FSC8</accession>
<dbReference type="EMBL" id="VSRR010008206">
    <property type="protein sequence ID" value="MPC48295.1"/>
    <property type="molecule type" value="Genomic_DNA"/>
</dbReference>
<feature type="region of interest" description="Disordered" evidence="1">
    <location>
        <begin position="61"/>
        <end position="88"/>
    </location>
</feature>
<proteinExistence type="predicted"/>
<reference evidence="2 3" key="1">
    <citation type="submission" date="2019-05" db="EMBL/GenBank/DDBJ databases">
        <title>Another draft genome of Portunus trituberculatus and its Hox gene families provides insights of decapod evolution.</title>
        <authorList>
            <person name="Jeong J.-H."/>
            <person name="Song I."/>
            <person name="Kim S."/>
            <person name="Choi T."/>
            <person name="Kim D."/>
            <person name="Ryu S."/>
            <person name="Kim W."/>
        </authorList>
    </citation>
    <scope>NUCLEOTIDE SEQUENCE [LARGE SCALE GENOMIC DNA]</scope>
    <source>
        <tissue evidence="2">Muscle</tissue>
    </source>
</reference>
<organism evidence="2 3">
    <name type="scientific">Portunus trituberculatus</name>
    <name type="common">Swimming crab</name>
    <name type="synonym">Neptunus trituberculatus</name>
    <dbReference type="NCBI Taxonomy" id="210409"/>
    <lineage>
        <taxon>Eukaryota</taxon>
        <taxon>Metazoa</taxon>
        <taxon>Ecdysozoa</taxon>
        <taxon>Arthropoda</taxon>
        <taxon>Crustacea</taxon>
        <taxon>Multicrustacea</taxon>
        <taxon>Malacostraca</taxon>
        <taxon>Eumalacostraca</taxon>
        <taxon>Eucarida</taxon>
        <taxon>Decapoda</taxon>
        <taxon>Pleocyemata</taxon>
        <taxon>Brachyura</taxon>
        <taxon>Eubrachyura</taxon>
        <taxon>Portunoidea</taxon>
        <taxon>Portunidae</taxon>
        <taxon>Portuninae</taxon>
        <taxon>Portunus</taxon>
    </lineage>
</organism>
<evidence type="ECO:0000313" key="3">
    <source>
        <dbReference type="Proteomes" id="UP000324222"/>
    </source>
</evidence>
<sequence>MGVLVGLRAIESKEEPPSFPTSPSWRPTLRPPPPLLSGSSSLGRGIKGLSGLAGMGVAKGSTLPRSITAPTPAQTRPQHHHHSHLVKF</sequence>
<feature type="compositionally biased region" description="Basic residues" evidence="1">
    <location>
        <begin position="77"/>
        <end position="88"/>
    </location>
</feature>
<keyword evidence="3" id="KW-1185">Reference proteome</keyword>
<dbReference type="Proteomes" id="UP000324222">
    <property type="component" value="Unassembled WGS sequence"/>
</dbReference>